<organism evidence="4 5">
    <name type="scientific">Cupriavidus nantongensis</name>
    <dbReference type="NCBI Taxonomy" id="1796606"/>
    <lineage>
        <taxon>Bacteria</taxon>
        <taxon>Pseudomonadati</taxon>
        <taxon>Pseudomonadota</taxon>
        <taxon>Betaproteobacteria</taxon>
        <taxon>Burkholderiales</taxon>
        <taxon>Burkholderiaceae</taxon>
        <taxon>Cupriavidus</taxon>
    </lineage>
</organism>
<accession>A0A142JSG5</accession>
<protein>
    <submittedName>
        <fullName evidence="4">Methyltransferase</fullName>
    </submittedName>
</protein>
<gene>
    <name evidence="4" type="ORF">A2G96_24765</name>
</gene>
<proteinExistence type="predicted"/>
<sequence>MPVDRDYFAGLYGRNEDPWGIGTRWYEARKRALLLATLPRERFARAFEPGCGGGHLSVALAPRCDALVAMELAESAAEQARQRLAPFPHARVLTGELPQQWPEGSFDLMVFSELGYYFPKPDWHEVAAMAASALADDGVIVACHFRHPFAEQQITAQAVHEAIGAQRGLYRHIRHEEPDFLLELWTRQLEMRLA</sequence>
<dbReference type="GO" id="GO:0008757">
    <property type="term" value="F:S-adenosylmethionine-dependent methyltransferase activity"/>
    <property type="evidence" value="ECO:0007669"/>
    <property type="project" value="InterPro"/>
</dbReference>
<dbReference type="CDD" id="cd02440">
    <property type="entry name" value="AdoMet_MTases"/>
    <property type="match status" value="1"/>
</dbReference>
<evidence type="ECO:0000313" key="5">
    <source>
        <dbReference type="Proteomes" id="UP000075238"/>
    </source>
</evidence>
<reference evidence="4 5" key="1">
    <citation type="submission" date="2016-03" db="EMBL/GenBank/DDBJ databases">
        <title>Complete genome sequence of a novel chlorpyrifos degrading bacterium, Cupriavidus nantongensis sp. X1.</title>
        <authorList>
            <person name="Fang L."/>
        </authorList>
    </citation>
    <scope>NUCLEOTIDE SEQUENCE [LARGE SCALE GENOMIC DNA]</scope>
    <source>
        <strain evidence="4 5">X1</strain>
    </source>
</reference>
<dbReference type="InterPro" id="IPR008715">
    <property type="entry name" value="SAM-MeTfrase_NodS-like"/>
</dbReference>
<dbReference type="PANTHER" id="PTHR43464">
    <property type="entry name" value="METHYLTRANSFERASE"/>
    <property type="match status" value="1"/>
</dbReference>
<keyword evidence="1 4" id="KW-0489">Methyltransferase</keyword>
<dbReference type="RefSeq" id="WP_062802844.1">
    <property type="nucleotide sequence ID" value="NZ_CP014845.1"/>
</dbReference>
<dbReference type="KEGG" id="cnan:A2G96_24765"/>
<dbReference type="GO" id="GO:0032259">
    <property type="term" value="P:methylation"/>
    <property type="evidence" value="ECO:0007669"/>
    <property type="project" value="UniProtKB-KW"/>
</dbReference>
<dbReference type="OrthoDB" id="116799at2"/>
<keyword evidence="5" id="KW-1185">Reference proteome</keyword>
<keyword evidence="2 4" id="KW-0808">Transferase</keyword>
<dbReference type="AlphaFoldDB" id="A0A142JSG5"/>
<name>A0A142JSG5_9BURK</name>
<dbReference type="Gene3D" id="3.40.50.150">
    <property type="entry name" value="Vaccinia Virus protein VP39"/>
    <property type="match status" value="1"/>
</dbReference>
<dbReference type="SUPFAM" id="SSF53335">
    <property type="entry name" value="S-adenosyl-L-methionine-dependent methyltransferases"/>
    <property type="match status" value="1"/>
</dbReference>
<evidence type="ECO:0000256" key="3">
    <source>
        <dbReference type="ARBA" id="ARBA00022691"/>
    </source>
</evidence>
<dbReference type="Proteomes" id="UP000075238">
    <property type="component" value="Chromosome 2"/>
</dbReference>
<dbReference type="PANTHER" id="PTHR43464:SF19">
    <property type="entry name" value="UBIQUINONE BIOSYNTHESIS O-METHYLTRANSFERASE, MITOCHONDRIAL"/>
    <property type="match status" value="1"/>
</dbReference>
<dbReference type="InterPro" id="IPR029063">
    <property type="entry name" value="SAM-dependent_MTases_sf"/>
</dbReference>
<dbReference type="EMBL" id="CP014845">
    <property type="protein sequence ID" value="AMR81027.1"/>
    <property type="molecule type" value="Genomic_DNA"/>
</dbReference>
<dbReference type="Pfam" id="PF05401">
    <property type="entry name" value="NodS"/>
    <property type="match status" value="1"/>
</dbReference>
<dbReference type="STRING" id="1796606.A2G96_24765"/>
<keyword evidence="3" id="KW-0949">S-adenosyl-L-methionine</keyword>
<evidence type="ECO:0000256" key="2">
    <source>
        <dbReference type="ARBA" id="ARBA00022679"/>
    </source>
</evidence>
<evidence type="ECO:0000256" key="1">
    <source>
        <dbReference type="ARBA" id="ARBA00022603"/>
    </source>
</evidence>
<evidence type="ECO:0000313" key="4">
    <source>
        <dbReference type="EMBL" id="AMR81027.1"/>
    </source>
</evidence>
<dbReference type="GO" id="GO:0009312">
    <property type="term" value="P:oligosaccharide biosynthetic process"/>
    <property type="evidence" value="ECO:0007669"/>
    <property type="project" value="InterPro"/>
</dbReference>